<name>A0A2P2QNV8_RHIMU</name>
<dbReference type="EMBL" id="GGEC01088153">
    <property type="protein sequence ID" value="MBX68637.1"/>
    <property type="molecule type" value="Transcribed_RNA"/>
</dbReference>
<protein>
    <submittedName>
        <fullName evidence="2">Uncharacterized protein</fullName>
    </submittedName>
</protein>
<dbReference type="AlphaFoldDB" id="A0A2P2QNV8"/>
<evidence type="ECO:0000256" key="1">
    <source>
        <dbReference type="SAM" id="MobiDB-lite"/>
    </source>
</evidence>
<sequence length="73" mass="7958">MVKIELLLRLAEVSLSSRSHYPLASATHCFSQFWTSSGHPKYLGVCIHQSPPVNSNTHHGAKSAIKRDGNGNS</sequence>
<organism evidence="2">
    <name type="scientific">Rhizophora mucronata</name>
    <name type="common">Asiatic mangrove</name>
    <dbReference type="NCBI Taxonomy" id="61149"/>
    <lineage>
        <taxon>Eukaryota</taxon>
        <taxon>Viridiplantae</taxon>
        <taxon>Streptophyta</taxon>
        <taxon>Embryophyta</taxon>
        <taxon>Tracheophyta</taxon>
        <taxon>Spermatophyta</taxon>
        <taxon>Magnoliopsida</taxon>
        <taxon>eudicotyledons</taxon>
        <taxon>Gunneridae</taxon>
        <taxon>Pentapetalae</taxon>
        <taxon>rosids</taxon>
        <taxon>fabids</taxon>
        <taxon>Malpighiales</taxon>
        <taxon>Rhizophoraceae</taxon>
        <taxon>Rhizophora</taxon>
    </lineage>
</organism>
<feature type="region of interest" description="Disordered" evidence="1">
    <location>
        <begin position="52"/>
        <end position="73"/>
    </location>
</feature>
<proteinExistence type="predicted"/>
<accession>A0A2P2QNV8</accession>
<reference evidence="2" key="1">
    <citation type="submission" date="2018-02" db="EMBL/GenBank/DDBJ databases">
        <title>Rhizophora mucronata_Transcriptome.</title>
        <authorList>
            <person name="Meera S.P."/>
            <person name="Sreeshan A."/>
            <person name="Augustine A."/>
        </authorList>
    </citation>
    <scope>NUCLEOTIDE SEQUENCE</scope>
    <source>
        <tissue evidence="2">Leaf</tissue>
    </source>
</reference>
<evidence type="ECO:0000313" key="2">
    <source>
        <dbReference type="EMBL" id="MBX68637.1"/>
    </source>
</evidence>